<gene>
    <name evidence="4" type="ORF">ADU59_13420</name>
</gene>
<protein>
    <submittedName>
        <fullName evidence="4">Methylhydantoinase</fullName>
    </submittedName>
</protein>
<dbReference type="InterPro" id="IPR049517">
    <property type="entry name" value="ACX-like_C"/>
</dbReference>
<comment type="caution">
    <text evidence="4">The sequence shown here is derived from an EMBL/GenBank/DDBJ whole genome shotgun (WGS) entry which is preliminary data.</text>
</comment>
<dbReference type="PANTHER" id="PTHR11365">
    <property type="entry name" value="5-OXOPROLINASE RELATED"/>
    <property type="match status" value="1"/>
</dbReference>
<evidence type="ECO:0000313" key="4">
    <source>
        <dbReference type="EMBL" id="OBZ94815.1"/>
    </source>
</evidence>
<sequence length="694" mass="73722">MVTNAPRNCRVGVDIGGTFTDIALDLDGALHSTKILTDYTAPERAILKGVKAVAELAGIRLSEIDILIHGTTLATNALIERRGARTAFVTTEGFRDVLEMRTENRFEQYDLNIALPPALIERADRFVVRERVDASGKVLLALDDNSVKAAVDAIEAGGYESVAIGFIHAYANGAHEAQVRAALLERMPGLSVSISSEVSPQMREFERFNTVCANAYVKPAIKSYLDRLVVALKEIGVGCPVYMIHSGGGIVSVESASEFPVRLVESGPAGGAIFAADIARHHGLDAVLSFDMGGTTAKICLIEKQVPKTAKTFEVARTYRFRKGSGMPISIPVVEMVEIGAGGGSIASVDSMRQIRVGPHSAASEPGPACYQRGGTRPTVTDADLILGKLDPDNFAGGAIPLSINASRTAMVNEIGALLNLDADAAAYGTCEMVDENMANAGRVHTVENGKDISDFTMITFGGAGPLHAARLCEKMGISTFLVPSGAGVGSAIGFLRAPFGYESVRSAVFNLHRFNAAEANKLVDAMTDEALSFVEGGLEGAQPVIERTLFMRYAGQGWDIPVALADKRFDDTSAATIIELFELEYARFFGRAIEGLEIEIVSWSVKASSPLPQVARVAPVETGAVVTPSARRKLFDAASHAFLDAGIHDRADLAPGNVVHGPAVIVERETSTVLTSSFKATVQTDGCLLVTRL</sequence>
<dbReference type="EMBL" id="LGLV01000008">
    <property type="protein sequence ID" value="OBZ94815.1"/>
    <property type="molecule type" value="Genomic_DNA"/>
</dbReference>
<dbReference type="STRING" id="1612624.ADU59_13420"/>
<feature type="domain" description="Acetophenone carboxylase-like C-terminal" evidence="3">
    <location>
        <begin position="534"/>
        <end position="683"/>
    </location>
</feature>
<dbReference type="Pfam" id="PF05378">
    <property type="entry name" value="Hydant_A_N"/>
    <property type="match status" value="1"/>
</dbReference>
<feature type="domain" description="Hydantoinase A/oxoprolinase" evidence="1">
    <location>
        <begin position="207"/>
        <end position="498"/>
    </location>
</feature>
<dbReference type="GO" id="GO:0006749">
    <property type="term" value="P:glutathione metabolic process"/>
    <property type="evidence" value="ECO:0007669"/>
    <property type="project" value="TreeGrafter"/>
</dbReference>
<keyword evidence="5" id="KW-1185">Reference proteome</keyword>
<proteinExistence type="predicted"/>
<name>A0A1C7P0M2_9HYPH</name>
<feature type="domain" description="Hydantoinase/oxoprolinase N-terminal" evidence="2">
    <location>
        <begin position="10"/>
        <end position="185"/>
    </location>
</feature>
<dbReference type="InterPro" id="IPR045079">
    <property type="entry name" value="Oxoprolinase-like"/>
</dbReference>
<reference evidence="4 5" key="1">
    <citation type="journal article" date="2016" name="Syst. Appl. Microbiol.">
        <title>Pararhizobium polonicum sp. nov. isolated from tumors on stone fruit rootstocks.</title>
        <authorList>
            <person name="Pulawska J."/>
            <person name="Kuzmanovic N."/>
            <person name="Willems A."/>
            <person name="Pothier J.F."/>
        </authorList>
    </citation>
    <scope>NUCLEOTIDE SEQUENCE [LARGE SCALE GENOMIC DNA]</scope>
    <source>
        <strain evidence="4 5">F5.1</strain>
    </source>
</reference>
<dbReference type="PANTHER" id="PTHR11365:SF23">
    <property type="entry name" value="HYPOTHETICAL 5-OXOPROLINASE (EUROFUNG)-RELATED"/>
    <property type="match status" value="1"/>
</dbReference>
<organism evidence="4 5">
    <name type="scientific">Pararhizobium polonicum</name>
    <dbReference type="NCBI Taxonomy" id="1612624"/>
    <lineage>
        <taxon>Bacteria</taxon>
        <taxon>Pseudomonadati</taxon>
        <taxon>Pseudomonadota</taxon>
        <taxon>Alphaproteobacteria</taxon>
        <taxon>Hyphomicrobiales</taxon>
        <taxon>Rhizobiaceae</taxon>
        <taxon>Rhizobium/Agrobacterium group</taxon>
        <taxon>Pararhizobium</taxon>
    </lineage>
</organism>
<evidence type="ECO:0000259" key="1">
    <source>
        <dbReference type="Pfam" id="PF01968"/>
    </source>
</evidence>
<dbReference type="RefSeq" id="WP_068954636.1">
    <property type="nucleotide sequence ID" value="NZ_LGLV01000008.1"/>
</dbReference>
<dbReference type="InterPro" id="IPR008040">
    <property type="entry name" value="Hydant_A_N"/>
</dbReference>
<dbReference type="AlphaFoldDB" id="A0A1C7P0M2"/>
<evidence type="ECO:0000259" key="3">
    <source>
        <dbReference type="Pfam" id="PF19278"/>
    </source>
</evidence>
<dbReference type="GO" id="GO:0017168">
    <property type="term" value="F:5-oxoprolinase (ATP-hydrolyzing) activity"/>
    <property type="evidence" value="ECO:0007669"/>
    <property type="project" value="TreeGrafter"/>
</dbReference>
<dbReference type="Pfam" id="PF01968">
    <property type="entry name" value="Hydantoinase_A"/>
    <property type="match status" value="1"/>
</dbReference>
<dbReference type="PATRIC" id="fig|1612624.7.peg.4590"/>
<evidence type="ECO:0000259" key="2">
    <source>
        <dbReference type="Pfam" id="PF05378"/>
    </source>
</evidence>
<dbReference type="Proteomes" id="UP000093111">
    <property type="component" value="Unassembled WGS sequence"/>
</dbReference>
<dbReference type="Pfam" id="PF19278">
    <property type="entry name" value="Hydant_A_C"/>
    <property type="match status" value="1"/>
</dbReference>
<dbReference type="InterPro" id="IPR002821">
    <property type="entry name" value="Hydantoinase_A"/>
</dbReference>
<evidence type="ECO:0000313" key="5">
    <source>
        <dbReference type="Proteomes" id="UP000093111"/>
    </source>
</evidence>
<accession>A0A1C7P0M2</accession>
<dbReference type="GO" id="GO:0005829">
    <property type="term" value="C:cytosol"/>
    <property type="evidence" value="ECO:0007669"/>
    <property type="project" value="TreeGrafter"/>
</dbReference>